<evidence type="ECO:0000313" key="2">
    <source>
        <dbReference type="Proteomes" id="UP001148838"/>
    </source>
</evidence>
<name>A0ABQ8SBQ9_PERAM</name>
<sequence length="607" mass="65477">MDELESFTSHRSPVLMQNVCVSSNQPLATKAGLGMISIVNIVKDMSDVLFQLSDVCGYLISVNMLFQVTPQICIVGNVSCILLEDILERGGNAADAAVAVAAALAVTEPTSTGLGGDAFCIFYDAKTKTVKGLNGSGRCPSGLTLELLQEEGFNVHNPLPETHIHTVTVPGTVAAWDDTVQNFGSGKLSLGEILAPAISLAENGFPVTPVTFHLWKSKERLLQSRRYGSELLLNYQAPRIAEIMTLPAMSSTLKTIAQYGKSGFYSGQVAEAIVNEIKFYGGVMTLEDLVQHTSSLVEPVSTDYKGYTVWEIPPNGLGITALIALNILEGYDLKGLGLGTSEYQHLLIEALKLSFADSLYFVADPEETAVPITGLLDKQYAAERRKLISSDKANEFPIQGNPEIKRGADTVYLSVTDSEGNACSFINSVYTTFGTGVVPQGCGFALHNRGVLFSLDPSQPNCLAPGKRPQHTIIPGMLTDSASGALLASFGIMGGFMQPQAHVQVLLGMIEFGLDPQQALNLPRFFIDVNFRKKSHAVISGDLGGHVMKLLSFTPARPIQRSDISVFRYECPVTVASMKKKGPYSYRCDNAQKTFTFGESRSCSMIL</sequence>
<proteinExistence type="predicted"/>
<protein>
    <submittedName>
        <fullName evidence="1">Uncharacterized protein</fullName>
    </submittedName>
</protein>
<dbReference type="SUPFAM" id="SSF56235">
    <property type="entry name" value="N-terminal nucleophile aminohydrolases (Ntn hydrolases)"/>
    <property type="match status" value="1"/>
</dbReference>
<dbReference type="PANTHER" id="PTHR43881:SF1">
    <property type="entry name" value="GAMMA-GLUTAMYLTRANSPEPTIDASE (AFU_ORTHOLOGUE AFUA_4G13580)"/>
    <property type="match status" value="1"/>
</dbReference>
<evidence type="ECO:0000313" key="1">
    <source>
        <dbReference type="EMBL" id="KAJ4431440.1"/>
    </source>
</evidence>
<dbReference type="EMBL" id="JAJSOF020000031">
    <property type="protein sequence ID" value="KAJ4431440.1"/>
    <property type="molecule type" value="Genomic_DNA"/>
</dbReference>
<comment type="caution">
    <text evidence="1">The sequence shown here is derived from an EMBL/GenBank/DDBJ whole genome shotgun (WGS) entry which is preliminary data.</text>
</comment>
<reference evidence="1 2" key="1">
    <citation type="journal article" date="2022" name="Allergy">
        <title>Genome assembly and annotation of Periplaneta americana reveal a comprehensive cockroach allergen profile.</title>
        <authorList>
            <person name="Wang L."/>
            <person name="Xiong Q."/>
            <person name="Saelim N."/>
            <person name="Wang L."/>
            <person name="Nong W."/>
            <person name="Wan A.T."/>
            <person name="Shi M."/>
            <person name="Liu X."/>
            <person name="Cao Q."/>
            <person name="Hui J.H.L."/>
            <person name="Sookrung N."/>
            <person name="Leung T.F."/>
            <person name="Tungtrongchitr A."/>
            <person name="Tsui S.K.W."/>
        </authorList>
    </citation>
    <scope>NUCLEOTIDE SEQUENCE [LARGE SCALE GENOMIC DNA]</scope>
    <source>
        <strain evidence="1">PWHHKU_190912</strain>
    </source>
</reference>
<dbReference type="PRINTS" id="PR01210">
    <property type="entry name" value="GGTRANSPTASE"/>
</dbReference>
<keyword evidence="2" id="KW-1185">Reference proteome</keyword>
<dbReference type="Gene3D" id="3.60.20.40">
    <property type="match status" value="1"/>
</dbReference>
<dbReference type="Gene3D" id="1.10.246.130">
    <property type="match status" value="1"/>
</dbReference>
<accession>A0ABQ8SBQ9</accession>
<dbReference type="InterPro" id="IPR052896">
    <property type="entry name" value="GGT-like_enzyme"/>
</dbReference>
<dbReference type="Proteomes" id="UP001148838">
    <property type="component" value="Unassembled WGS sequence"/>
</dbReference>
<dbReference type="PANTHER" id="PTHR43881">
    <property type="entry name" value="GAMMA-GLUTAMYLTRANSPEPTIDASE (AFU_ORTHOLOGUE AFUA_4G13580)"/>
    <property type="match status" value="1"/>
</dbReference>
<organism evidence="1 2">
    <name type="scientific">Periplaneta americana</name>
    <name type="common">American cockroach</name>
    <name type="synonym">Blatta americana</name>
    <dbReference type="NCBI Taxonomy" id="6978"/>
    <lineage>
        <taxon>Eukaryota</taxon>
        <taxon>Metazoa</taxon>
        <taxon>Ecdysozoa</taxon>
        <taxon>Arthropoda</taxon>
        <taxon>Hexapoda</taxon>
        <taxon>Insecta</taxon>
        <taxon>Pterygota</taxon>
        <taxon>Neoptera</taxon>
        <taxon>Polyneoptera</taxon>
        <taxon>Dictyoptera</taxon>
        <taxon>Blattodea</taxon>
        <taxon>Blattoidea</taxon>
        <taxon>Blattidae</taxon>
        <taxon>Blattinae</taxon>
        <taxon>Periplaneta</taxon>
    </lineage>
</organism>
<dbReference type="InterPro" id="IPR029055">
    <property type="entry name" value="Ntn_hydrolases_N"/>
</dbReference>
<dbReference type="InterPro" id="IPR043137">
    <property type="entry name" value="GGT_ssub_C"/>
</dbReference>
<dbReference type="InterPro" id="IPR043138">
    <property type="entry name" value="GGT_lsub"/>
</dbReference>
<gene>
    <name evidence="1" type="ORF">ANN_20037</name>
</gene>
<dbReference type="Pfam" id="PF01019">
    <property type="entry name" value="G_glu_transpept"/>
    <property type="match status" value="1"/>
</dbReference>